<evidence type="ECO:0000256" key="2">
    <source>
        <dbReference type="ARBA" id="ARBA00023163"/>
    </source>
</evidence>
<evidence type="ECO:0000313" key="5">
    <source>
        <dbReference type="Proteomes" id="UP000305792"/>
    </source>
</evidence>
<dbReference type="PANTHER" id="PTHR35807:SF1">
    <property type="entry name" value="TRANSCRIPTIONAL REGULATOR REDD"/>
    <property type="match status" value="1"/>
</dbReference>
<dbReference type="SUPFAM" id="SSF46894">
    <property type="entry name" value="C-terminal effector domain of the bipartite response regulators"/>
    <property type="match status" value="1"/>
</dbReference>
<reference evidence="4 5" key="1">
    <citation type="journal article" date="2018" name="Int. J. Syst. Evol. Microbiol.">
        <title>Glycomyces paridis sp. nov., isolated from the medicinal plant Paris polyphylla.</title>
        <authorList>
            <person name="Fang X.M."/>
            <person name="Bai J.L."/>
            <person name="Su J."/>
            <person name="Zhao L.L."/>
            <person name="Liu H.Y."/>
            <person name="Ma B.P."/>
            <person name="Zhang Y.Q."/>
            <person name="Yu L.Y."/>
        </authorList>
    </citation>
    <scope>NUCLEOTIDE SEQUENCE [LARGE SCALE GENOMIC DNA]</scope>
    <source>
        <strain evidence="4 5">CPCC 204357</strain>
    </source>
</reference>
<dbReference type="Proteomes" id="UP000305792">
    <property type="component" value="Unassembled WGS sequence"/>
</dbReference>
<keyword evidence="2" id="KW-0804">Transcription</keyword>
<organism evidence="4 5">
    <name type="scientific">Glycomyces paridis</name>
    <dbReference type="NCBI Taxonomy" id="2126555"/>
    <lineage>
        <taxon>Bacteria</taxon>
        <taxon>Bacillati</taxon>
        <taxon>Actinomycetota</taxon>
        <taxon>Actinomycetes</taxon>
        <taxon>Glycomycetales</taxon>
        <taxon>Glycomycetaceae</taxon>
        <taxon>Glycomyces</taxon>
    </lineage>
</organism>
<sequence length="923" mass="100239">MPTFDVRILGPLQVRSDGADIAVPRGNTAAVLAILLDEANAVVPLERLVHAVYGYDRPQDPETQIQNTIGVLRGKHALLRERIKTVGRAYKLVIDTLELDLLRCKAKDDQARRRKQEGDLAGAAASLREALAEWGGPALADLSGATVEAIRRRHDEYRLALLERRIDLDLDLERHDDLVEELRQIVAVHDTRQRYTAQLMRALHAGGRSVEALEAFEALRERLSDALGADPDPELKELHLQILRHEPQVHAEPSPPRLVPAMLPRANARFTGREDDLALLDGYLDAADGEAGLAVVTGMGGVGKTALAVRWAHRVAHRFPDGHLYFNLRGFDPLTPGADPGAVLGEALSVLGVESHRVPAGLDERIGLYRTVLAQRKVLVVLDNARDSAVARPLLPVAPGSFALVTSRGRLSGLDHTEGADTVPLDLLSDRDAWSLLVRRIGMNRALAEETAVRRIVASCARLPLALTLIGAWAAAHPRFSLASLASRLESTTNVFKVLSSPDLASDPRSVFACSYQELGGQAARAFRLFGLHPGPDLTVAAMASLMGATAAEAEAALAELAEVHLADQHREGRYTMHDLLRAYARERFTQEVPEDRRREASQRMLDYFVHSSNAADHLLTVHGGAPGLEPPGPGVVPEPVGDAAAAAAWFRAEYDVLLGLALRRMGSADDRRVWQLAWCLSEYMMGRNRSDDLRAVQTAALAAAERTGDGSGQVVSVGYLSAVAIQIGDQEGAAALLRRALALADANAEPWAKGFVYFGLCAQAGRGDDAAALAFARESVRSFREAGDEFWEYRALWAVGWHLAQLGELDEARECFDLLMAAASEPEVLPGIAYVHVGRGRVATHEGRYADALAHYDRASAMFAALELDLAVAFARELTGDARHAGGDPAHAQRDWRAAERVYLELGSPHELDRVRTKLAAL</sequence>
<dbReference type="SUPFAM" id="SSF52540">
    <property type="entry name" value="P-loop containing nucleoside triphosphate hydrolases"/>
    <property type="match status" value="1"/>
</dbReference>
<dbReference type="CDD" id="cd15831">
    <property type="entry name" value="BTAD"/>
    <property type="match status" value="1"/>
</dbReference>
<dbReference type="InterPro" id="IPR005158">
    <property type="entry name" value="BTAD"/>
</dbReference>
<dbReference type="InterPro" id="IPR027417">
    <property type="entry name" value="P-loop_NTPase"/>
</dbReference>
<dbReference type="InterPro" id="IPR016032">
    <property type="entry name" value="Sig_transdc_resp-reg_C-effctor"/>
</dbReference>
<dbReference type="OrthoDB" id="5521887at2"/>
<dbReference type="PANTHER" id="PTHR35807">
    <property type="entry name" value="TRANSCRIPTIONAL REGULATOR REDD-RELATED"/>
    <property type="match status" value="1"/>
</dbReference>
<dbReference type="InterPro" id="IPR051677">
    <property type="entry name" value="AfsR-DnrI-RedD_regulator"/>
</dbReference>
<dbReference type="PRINTS" id="PR00364">
    <property type="entry name" value="DISEASERSIST"/>
</dbReference>
<comment type="caution">
    <text evidence="4">The sequence shown here is derived from an EMBL/GenBank/DDBJ whole genome shotgun (WGS) entry which is preliminary data.</text>
</comment>
<evidence type="ECO:0000256" key="1">
    <source>
        <dbReference type="ARBA" id="ARBA00023015"/>
    </source>
</evidence>
<evidence type="ECO:0000313" key="4">
    <source>
        <dbReference type="EMBL" id="THV26978.1"/>
    </source>
</evidence>
<proteinExistence type="predicted"/>
<dbReference type="GO" id="GO:0003677">
    <property type="term" value="F:DNA binding"/>
    <property type="evidence" value="ECO:0007669"/>
    <property type="project" value="InterPro"/>
</dbReference>
<dbReference type="Gene3D" id="1.10.10.10">
    <property type="entry name" value="Winged helix-like DNA-binding domain superfamily/Winged helix DNA-binding domain"/>
    <property type="match status" value="1"/>
</dbReference>
<dbReference type="RefSeq" id="WP_136530698.1">
    <property type="nucleotide sequence ID" value="NZ_STGX01000012.1"/>
</dbReference>
<protein>
    <recommendedName>
        <fullName evidence="3">Bacterial transcriptional activator domain-containing protein</fullName>
    </recommendedName>
</protein>
<evidence type="ECO:0000259" key="3">
    <source>
        <dbReference type="SMART" id="SM01043"/>
    </source>
</evidence>
<dbReference type="InterPro" id="IPR011990">
    <property type="entry name" value="TPR-like_helical_dom_sf"/>
</dbReference>
<dbReference type="AlphaFoldDB" id="A0A4S8P9M4"/>
<accession>A0A4S8P9M4</accession>
<keyword evidence="5" id="KW-1185">Reference proteome</keyword>
<dbReference type="GO" id="GO:0043531">
    <property type="term" value="F:ADP binding"/>
    <property type="evidence" value="ECO:0007669"/>
    <property type="project" value="InterPro"/>
</dbReference>
<keyword evidence="1" id="KW-0805">Transcription regulation</keyword>
<dbReference type="Pfam" id="PF03704">
    <property type="entry name" value="BTAD"/>
    <property type="match status" value="1"/>
</dbReference>
<dbReference type="Gene3D" id="1.25.40.10">
    <property type="entry name" value="Tetratricopeptide repeat domain"/>
    <property type="match status" value="2"/>
</dbReference>
<dbReference type="Gene3D" id="3.40.50.300">
    <property type="entry name" value="P-loop containing nucleotide triphosphate hydrolases"/>
    <property type="match status" value="1"/>
</dbReference>
<feature type="domain" description="Bacterial transcriptional activator" evidence="3">
    <location>
        <begin position="99"/>
        <end position="243"/>
    </location>
</feature>
<dbReference type="InterPro" id="IPR036388">
    <property type="entry name" value="WH-like_DNA-bd_sf"/>
</dbReference>
<dbReference type="GO" id="GO:0006355">
    <property type="term" value="P:regulation of DNA-templated transcription"/>
    <property type="evidence" value="ECO:0007669"/>
    <property type="project" value="InterPro"/>
</dbReference>
<dbReference type="SMART" id="SM01043">
    <property type="entry name" value="BTAD"/>
    <property type="match status" value="1"/>
</dbReference>
<dbReference type="EMBL" id="STGX01000012">
    <property type="protein sequence ID" value="THV26978.1"/>
    <property type="molecule type" value="Genomic_DNA"/>
</dbReference>
<dbReference type="SUPFAM" id="SSF48452">
    <property type="entry name" value="TPR-like"/>
    <property type="match status" value="2"/>
</dbReference>
<gene>
    <name evidence="4" type="ORF">E9998_15955</name>
</gene>
<name>A0A4S8P9M4_9ACTN</name>